<evidence type="ECO:0000313" key="8">
    <source>
        <dbReference type="EMBL" id="KYG62403.1"/>
    </source>
</evidence>
<dbReference type="PANTHER" id="PTHR43399">
    <property type="entry name" value="SUBTILISIN-RELATED"/>
    <property type="match status" value="1"/>
</dbReference>
<dbReference type="InterPro" id="IPR023827">
    <property type="entry name" value="Peptidase_S8_Asp-AS"/>
</dbReference>
<evidence type="ECO:0000256" key="6">
    <source>
        <dbReference type="SAM" id="SignalP"/>
    </source>
</evidence>
<dbReference type="PROSITE" id="PS51892">
    <property type="entry name" value="SUBTILASE"/>
    <property type="match status" value="1"/>
</dbReference>
<dbReference type="InterPro" id="IPR051048">
    <property type="entry name" value="Peptidase_S8/S53_subtilisin"/>
</dbReference>
<organism evidence="8 9">
    <name type="scientific">Bdellovibrio bacteriovorus</name>
    <dbReference type="NCBI Taxonomy" id="959"/>
    <lineage>
        <taxon>Bacteria</taxon>
        <taxon>Pseudomonadati</taxon>
        <taxon>Bdellovibrionota</taxon>
        <taxon>Bdellovibrionia</taxon>
        <taxon>Bdellovibrionales</taxon>
        <taxon>Pseudobdellovibrionaceae</taxon>
        <taxon>Bdellovibrio</taxon>
    </lineage>
</organism>
<dbReference type="AlphaFoldDB" id="A0A150WGU5"/>
<gene>
    <name evidence="8" type="ORF">AZI86_16335</name>
</gene>
<dbReference type="PANTHER" id="PTHR43399:SF4">
    <property type="entry name" value="CELL WALL-ASSOCIATED PROTEASE"/>
    <property type="match status" value="1"/>
</dbReference>
<reference evidence="8 9" key="1">
    <citation type="submission" date="2016-03" db="EMBL/GenBank/DDBJ databases">
        <authorList>
            <person name="Ploux O."/>
        </authorList>
    </citation>
    <scope>NUCLEOTIDE SEQUENCE [LARGE SCALE GENOMIC DNA]</scope>
    <source>
        <strain evidence="8 9">R0</strain>
    </source>
</reference>
<keyword evidence="3 5" id="KW-0378">Hydrolase</keyword>
<dbReference type="EMBL" id="LUKE01000005">
    <property type="protein sequence ID" value="KYG62403.1"/>
    <property type="molecule type" value="Genomic_DNA"/>
</dbReference>
<dbReference type="GO" id="GO:0006508">
    <property type="term" value="P:proteolysis"/>
    <property type="evidence" value="ECO:0007669"/>
    <property type="project" value="UniProtKB-KW"/>
</dbReference>
<dbReference type="PRINTS" id="PR00723">
    <property type="entry name" value="SUBTILISIN"/>
</dbReference>
<feature type="chain" id="PRO_5007572886" evidence="6">
    <location>
        <begin position="23"/>
        <end position="290"/>
    </location>
</feature>
<evidence type="ECO:0000256" key="2">
    <source>
        <dbReference type="ARBA" id="ARBA00022670"/>
    </source>
</evidence>
<feature type="active site" description="Charge relay system" evidence="5">
    <location>
        <position position="76"/>
    </location>
</feature>
<comment type="similarity">
    <text evidence="1 5">Belongs to the peptidase S8 family.</text>
</comment>
<keyword evidence="6" id="KW-0732">Signal</keyword>
<keyword evidence="9" id="KW-1185">Reference proteome</keyword>
<accession>A0A150WGU5</accession>
<dbReference type="PROSITE" id="PS00136">
    <property type="entry name" value="SUBTILASE_ASP"/>
    <property type="match status" value="1"/>
</dbReference>
<keyword evidence="2 5" id="KW-0645">Protease</keyword>
<dbReference type="Gene3D" id="3.40.50.200">
    <property type="entry name" value="Peptidase S8/S53 domain"/>
    <property type="match status" value="1"/>
</dbReference>
<dbReference type="InterPro" id="IPR015500">
    <property type="entry name" value="Peptidase_S8_subtilisin-rel"/>
</dbReference>
<evidence type="ECO:0000256" key="1">
    <source>
        <dbReference type="ARBA" id="ARBA00011073"/>
    </source>
</evidence>
<comment type="caution">
    <text evidence="8">The sequence shown here is derived from an EMBL/GenBank/DDBJ whole genome shotgun (WGS) entry which is preliminary data.</text>
</comment>
<proteinExistence type="inferred from homology"/>
<evidence type="ECO:0000313" key="9">
    <source>
        <dbReference type="Proteomes" id="UP000075320"/>
    </source>
</evidence>
<dbReference type="RefSeq" id="WP_061836364.1">
    <property type="nucleotide sequence ID" value="NZ_LUKE01000005.1"/>
</dbReference>
<feature type="signal peptide" evidence="6">
    <location>
        <begin position="1"/>
        <end position="22"/>
    </location>
</feature>
<dbReference type="Pfam" id="PF00082">
    <property type="entry name" value="Peptidase_S8"/>
    <property type="match status" value="1"/>
</dbReference>
<dbReference type="InterPro" id="IPR036852">
    <property type="entry name" value="Peptidase_S8/S53_dom_sf"/>
</dbReference>
<keyword evidence="4 5" id="KW-0720">Serine protease</keyword>
<evidence type="ECO:0000256" key="4">
    <source>
        <dbReference type="ARBA" id="ARBA00022825"/>
    </source>
</evidence>
<evidence type="ECO:0000256" key="3">
    <source>
        <dbReference type="ARBA" id="ARBA00022801"/>
    </source>
</evidence>
<evidence type="ECO:0000259" key="7">
    <source>
        <dbReference type="Pfam" id="PF00082"/>
    </source>
</evidence>
<evidence type="ECO:0000256" key="5">
    <source>
        <dbReference type="PROSITE-ProRule" id="PRU01240"/>
    </source>
</evidence>
<dbReference type="GO" id="GO:0004252">
    <property type="term" value="F:serine-type endopeptidase activity"/>
    <property type="evidence" value="ECO:0007669"/>
    <property type="project" value="UniProtKB-UniRule"/>
</dbReference>
<feature type="active site" description="Charge relay system" evidence="5">
    <location>
        <position position="36"/>
    </location>
</feature>
<feature type="domain" description="Peptidase S8/S53" evidence="7">
    <location>
        <begin position="28"/>
        <end position="267"/>
    </location>
</feature>
<dbReference type="CDD" id="cd07473">
    <property type="entry name" value="Peptidases_S8_Subtilisin_like"/>
    <property type="match status" value="1"/>
</dbReference>
<dbReference type="SUPFAM" id="SSF52743">
    <property type="entry name" value="Subtilisin-like"/>
    <property type="match status" value="1"/>
</dbReference>
<sequence>MKTVTLTTKLFISAILLFPAMARPQQQEDVVVAIIDTGIDVNHPLLKDHLWTNPVGGLHGWNFSSNNSDIEDNHGHGTHIAGIILRKAPSKRIKFMVLKYYDPLKTGEDNLTASIEAIKYATKMKADIINYSGGGDLKSPLEEAAIRDAQKQGIVFVAAAGNEGRNTDRVGYFPAGYRLSNIISVAATDSRQRLLASSNYGSESVDIAAPGKNVYSSLPGGKYGFMSGTSQATACVTGLVAALMVRTEKTLSPEDVKRVLVKAATKDRQLAKKIRSEARISSLQASFFTN</sequence>
<feature type="active site" description="Charge relay system" evidence="5">
    <location>
        <position position="230"/>
    </location>
</feature>
<dbReference type="Proteomes" id="UP000075320">
    <property type="component" value="Unassembled WGS sequence"/>
</dbReference>
<protein>
    <submittedName>
        <fullName evidence="8">Serine protease</fullName>
    </submittedName>
</protein>
<name>A0A150WGU5_BDEBC</name>
<dbReference type="InterPro" id="IPR000209">
    <property type="entry name" value="Peptidase_S8/S53_dom"/>
</dbReference>
<dbReference type="InterPro" id="IPR034204">
    <property type="entry name" value="PfSUB1-like_cat_dom"/>
</dbReference>